<feature type="compositionally biased region" description="Polar residues" evidence="1">
    <location>
        <begin position="159"/>
        <end position="168"/>
    </location>
</feature>
<feature type="region of interest" description="Disordered" evidence="1">
    <location>
        <begin position="158"/>
        <end position="187"/>
    </location>
</feature>
<dbReference type="Proteomes" id="UP000663760">
    <property type="component" value="Chromosome 12"/>
</dbReference>
<evidence type="ECO:0000256" key="1">
    <source>
        <dbReference type="SAM" id="MobiDB-lite"/>
    </source>
</evidence>
<accession>A0A7I8L846</accession>
<feature type="compositionally biased region" description="Polar residues" evidence="1">
    <location>
        <begin position="176"/>
        <end position="187"/>
    </location>
</feature>
<name>A0A7I8L846_SPIIN</name>
<dbReference type="EMBL" id="LR746275">
    <property type="protein sequence ID" value="CAA7406211.1"/>
    <property type="molecule type" value="Genomic_DNA"/>
</dbReference>
<dbReference type="AlphaFoldDB" id="A0A7I8L846"/>
<protein>
    <submittedName>
        <fullName evidence="2">Uncharacterized protein</fullName>
    </submittedName>
</protein>
<proteinExistence type="predicted"/>
<evidence type="ECO:0000313" key="2">
    <source>
        <dbReference type="EMBL" id="CAA7406211.1"/>
    </source>
</evidence>
<gene>
    <name evidence="2" type="ORF">SI8410_12016889</name>
</gene>
<organism evidence="2 3">
    <name type="scientific">Spirodela intermedia</name>
    <name type="common">Intermediate duckweed</name>
    <dbReference type="NCBI Taxonomy" id="51605"/>
    <lineage>
        <taxon>Eukaryota</taxon>
        <taxon>Viridiplantae</taxon>
        <taxon>Streptophyta</taxon>
        <taxon>Embryophyta</taxon>
        <taxon>Tracheophyta</taxon>
        <taxon>Spermatophyta</taxon>
        <taxon>Magnoliopsida</taxon>
        <taxon>Liliopsida</taxon>
        <taxon>Araceae</taxon>
        <taxon>Lemnoideae</taxon>
        <taxon>Spirodela</taxon>
    </lineage>
</organism>
<keyword evidence="3" id="KW-1185">Reference proteome</keyword>
<reference evidence="2" key="1">
    <citation type="submission" date="2020-02" db="EMBL/GenBank/DDBJ databases">
        <authorList>
            <person name="Scholz U."/>
            <person name="Mascher M."/>
            <person name="Fiebig A."/>
        </authorList>
    </citation>
    <scope>NUCLEOTIDE SEQUENCE</scope>
</reference>
<sequence>MGTNWLPSKVWPKDQPAGTTSKLVTVRPSLVVTWKERLLRSRRELLCQFWPQLRERDCQPEAPLLTATERTSPAPATLERRLREVEVLPGRVAPATVVVGLCRVGRAEVGRRHHDRPRQAPLRVGAALDLEAGPAAQPVVEHCRAQCRRVRPVPLAQQVPVSTSSSYSHHPHRSAQHSPLTAATLSL</sequence>
<dbReference type="OrthoDB" id="10603876at2759"/>
<evidence type="ECO:0000313" key="3">
    <source>
        <dbReference type="Proteomes" id="UP000663760"/>
    </source>
</evidence>